<dbReference type="EC" id="2.7.11.1" evidence="3"/>
<evidence type="ECO:0000256" key="5">
    <source>
        <dbReference type="ARBA" id="ARBA00022527"/>
    </source>
</evidence>
<name>A0A9Q0MN61_9DIPT</name>
<dbReference type="GO" id="GO:0005524">
    <property type="term" value="F:ATP binding"/>
    <property type="evidence" value="ECO:0007669"/>
    <property type="project" value="UniProtKB-UniRule"/>
</dbReference>
<comment type="catalytic activity">
    <reaction evidence="12">
        <text>L-seryl-[protein] + ATP = O-phospho-L-seryl-[protein] + ADP + H(+)</text>
        <dbReference type="Rhea" id="RHEA:17989"/>
        <dbReference type="Rhea" id="RHEA-COMP:9863"/>
        <dbReference type="Rhea" id="RHEA-COMP:11604"/>
        <dbReference type="ChEBI" id="CHEBI:15378"/>
        <dbReference type="ChEBI" id="CHEBI:29999"/>
        <dbReference type="ChEBI" id="CHEBI:30616"/>
        <dbReference type="ChEBI" id="CHEBI:83421"/>
        <dbReference type="ChEBI" id="CHEBI:456216"/>
        <dbReference type="EC" id="2.7.11.1"/>
    </reaction>
</comment>
<evidence type="ECO:0000256" key="11">
    <source>
        <dbReference type="ARBA" id="ARBA00047899"/>
    </source>
</evidence>
<feature type="binding site" evidence="13">
    <location>
        <position position="75"/>
    </location>
    <ligand>
        <name>ATP</name>
        <dbReference type="ChEBI" id="CHEBI:30616"/>
    </ligand>
</feature>
<dbReference type="OrthoDB" id="5800476at2759"/>
<evidence type="ECO:0000256" key="3">
    <source>
        <dbReference type="ARBA" id="ARBA00012513"/>
    </source>
</evidence>
<accession>A0A9Q0MN61</accession>
<evidence type="ECO:0000256" key="7">
    <source>
        <dbReference type="ARBA" id="ARBA00022687"/>
    </source>
</evidence>
<keyword evidence="6" id="KW-0808">Transferase</keyword>
<keyword evidence="8 13" id="KW-0547">Nucleotide-binding</keyword>
<dbReference type="Gene3D" id="3.30.200.20">
    <property type="entry name" value="Phosphorylase Kinase, domain 1"/>
    <property type="match status" value="1"/>
</dbReference>
<dbReference type="GO" id="GO:0004674">
    <property type="term" value="F:protein serine/threonine kinase activity"/>
    <property type="evidence" value="ECO:0007669"/>
    <property type="project" value="UniProtKB-KW"/>
</dbReference>
<evidence type="ECO:0000256" key="10">
    <source>
        <dbReference type="ARBA" id="ARBA00022840"/>
    </source>
</evidence>
<evidence type="ECO:0000256" key="8">
    <source>
        <dbReference type="ARBA" id="ARBA00022741"/>
    </source>
</evidence>
<evidence type="ECO:0000256" key="9">
    <source>
        <dbReference type="ARBA" id="ARBA00022777"/>
    </source>
</evidence>
<comment type="similarity">
    <text evidence="2">Belongs to the protein kinase superfamily. CK1 Ser/Thr protein kinase family. Casein kinase I subfamily.</text>
</comment>
<evidence type="ECO:0000256" key="6">
    <source>
        <dbReference type="ARBA" id="ARBA00022679"/>
    </source>
</evidence>
<protein>
    <recommendedName>
        <fullName evidence="3">non-specific serine/threonine protein kinase</fullName>
        <ecNumber evidence="3">2.7.11.1</ecNumber>
    </recommendedName>
</protein>
<feature type="region of interest" description="Disordered" evidence="14">
    <location>
        <begin position="486"/>
        <end position="509"/>
    </location>
</feature>
<comment type="caution">
    <text evidence="16">The sequence shown here is derived from an EMBL/GenBank/DDBJ whole genome shotgun (WGS) entry which is preliminary data.</text>
</comment>
<keyword evidence="7" id="KW-0879">Wnt signaling pathway</keyword>
<dbReference type="InterPro" id="IPR017441">
    <property type="entry name" value="Protein_kinase_ATP_BS"/>
</dbReference>
<evidence type="ECO:0000256" key="14">
    <source>
        <dbReference type="SAM" id="MobiDB-lite"/>
    </source>
</evidence>
<dbReference type="InterPro" id="IPR000719">
    <property type="entry name" value="Prot_kinase_dom"/>
</dbReference>
<feature type="domain" description="Protein kinase" evidence="15">
    <location>
        <begin position="46"/>
        <end position="415"/>
    </location>
</feature>
<evidence type="ECO:0000256" key="13">
    <source>
        <dbReference type="PROSITE-ProRule" id="PRU10141"/>
    </source>
</evidence>
<dbReference type="GO" id="GO:0005737">
    <property type="term" value="C:cytoplasm"/>
    <property type="evidence" value="ECO:0007669"/>
    <property type="project" value="UniProtKB-SubCell"/>
</dbReference>
<dbReference type="PROSITE" id="PS50011">
    <property type="entry name" value="PROTEIN_KINASE_DOM"/>
    <property type="match status" value="1"/>
</dbReference>
<reference evidence="16" key="1">
    <citation type="submission" date="2022-07" db="EMBL/GenBank/DDBJ databases">
        <authorList>
            <person name="Trinca V."/>
            <person name="Uliana J.V.C."/>
            <person name="Torres T.T."/>
            <person name="Ward R.J."/>
            <person name="Monesi N."/>
        </authorList>
    </citation>
    <scope>NUCLEOTIDE SEQUENCE</scope>
    <source>
        <strain evidence="16">HSMRA1968</strain>
        <tissue evidence="16">Whole embryos</tissue>
    </source>
</reference>
<gene>
    <name evidence="16" type="primary">Csnk1g3</name>
    <name evidence="16" type="ORF">Bhyg_13365</name>
</gene>
<evidence type="ECO:0000256" key="4">
    <source>
        <dbReference type="ARBA" id="ARBA00022490"/>
    </source>
</evidence>
<keyword evidence="17" id="KW-1185">Reference proteome</keyword>
<dbReference type="GO" id="GO:0071944">
    <property type="term" value="C:cell periphery"/>
    <property type="evidence" value="ECO:0007669"/>
    <property type="project" value="UniProtKB-ARBA"/>
</dbReference>
<dbReference type="InterPro" id="IPR050235">
    <property type="entry name" value="CK1_Ser-Thr_kinase"/>
</dbReference>
<keyword evidence="5" id="KW-0723">Serine/threonine-protein kinase</keyword>
<evidence type="ECO:0000313" key="16">
    <source>
        <dbReference type="EMBL" id="KAJ6634786.1"/>
    </source>
</evidence>
<dbReference type="EMBL" id="WJQU01000004">
    <property type="protein sequence ID" value="KAJ6634786.1"/>
    <property type="molecule type" value="Genomic_DNA"/>
</dbReference>
<keyword evidence="9 16" id="KW-0418">Kinase</keyword>
<dbReference type="PANTHER" id="PTHR11909">
    <property type="entry name" value="CASEIN KINASE-RELATED"/>
    <property type="match status" value="1"/>
</dbReference>
<evidence type="ECO:0000313" key="17">
    <source>
        <dbReference type="Proteomes" id="UP001151699"/>
    </source>
</evidence>
<evidence type="ECO:0000256" key="12">
    <source>
        <dbReference type="ARBA" id="ARBA00048679"/>
    </source>
</evidence>
<comment type="subcellular location">
    <subcellularLocation>
        <location evidence="1">Cytoplasm</location>
    </subcellularLocation>
</comment>
<dbReference type="InterPro" id="IPR008271">
    <property type="entry name" value="Ser/Thr_kinase_AS"/>
</dbReference>
<sequence>MKFGAPPTGAMGGGATVGTANRSSSGLYAPRHSVGSSGVLMVGPNFRVGKKIGCGNFGELRLGKNLYNNEHVAIKMEPMKSKAPQLHLEYRFYKLLGSHVETDSVTNTKPIMNKSMCSEGIPRVYHLGTCGRRYNAMVLELLGASLEDLFNLCGRKFSLKTVMMIAKQLISLVIMAYLLEEHEEGNGKVCTYIFSYVAEGIPEVYYFGPCGKYNALVMELLGASLEDLFDLCGRRFSLKTVLMISIQLLHRIEYVHSRHLIYRDVKPENFLIGRTSTRREKIIHIIDFGLAKEYIDLDTNKHIPYREHKSLTGTARYMSINTHMGREQSRRDDLEALGHMFMYFLRGSLPWQGLKADTLKERYQKIGDTKRATPIEVLCENHPEEFSTYLRYVRRLDFFETPDYDYLRRLFQDLFDRKGYVDDGEFDWTGKTLPSNFHILRQLRNAPPSHIAKTKSAKSTPVGSLQTGHEVVVSPIRDRHANAKVVSSTNGELNADDPTAGHSNTPITQQQEVELVDETKCCCFFKRKKKKSSRQK</sequence>
<dbReference type="SUPFAM" id="SSF56112">
    <property type="entry name" value="Protein kinase-like (PK-like)"/>
    <property type="match status" value="2"/>
</dbReference>
<dbReference type="Proteomes" id="UP001151699">
    <property type="component" value="Chromosome C"/>
</dbReference>
<dbReference type="AlphaFoldDB" id="A0A9Q0MN61"/>
<dbReference type="SMART" id="SM00220">
    <property type="entry name" value="S_TKc"/>
    <property type="match status" value="1"/>
</dbReference>
<keyword evidence="10 13" id="KW-0067">ATP-binding</keyword>
<dbReference type="PROSITE" id="PS00108">
    <property type="entry name" value="PROTEIN_KINASE_ST"/>
    <property type="match status" value="1"/>
</dbReference>
<dbReference type="FunFam" id="1.10.510.10:FF:000703">
    <property type="entry name" value="Casein kinase I gamma"/>
    <property type="match status" value="1"/>
</dbReference>
<comment type="catalytic activity">
    <reaction evidence="11">
        <text>L-threonyl-[protein] + ATP = O-phospho-L-threonyl-[protein] + ADP + H(+)</text>
        <dbReference type="Rhea" id="RHEA:46608"/>
        <dbReference type="Rhea" id="RHEA-COMP:11060"/>
        <dbReference type="Rhea" id="RHEA-COMP:11605"/>
        <dbReference type="ChEBI" id="CHEBI:15378"/>
        <dbReference type="ChEBI" id="CHEBI:30013"/>
        <dbReference type="ChEBI" id="CHEBI:30616"/>
        <dbReference type="ChEBI" id="CHEBI:61977"/>
        <dbReference type="ChEBI" id="CHEBI:456216"/>
        <dbReference type="EC" id="2.7.11.1"/>
    </reaction>
</comment>
<dbReference type="GO" id="GO:0016055">
    <property type="term" value="P:Wnt signaling pathway"/>
    <property type="evidence" value="ECO:0007669"/>
    <property type="project" value="UniProtKB-KW"/>
</dbReference>
<evidence type="ECO:0000259" key="15">
    <source>
        <dbReference type="PROSITE" id="PS50011"/>
    </source>
</evidence>
<dbReference type="Pfam" id="PF00069">
    <property type="entry name" value="Pkinase"/>
    <property type="match status" value="1"/>
</dbReference>
<keyword evidence="4" id="KW-0963">Cytoplasm</keyword>
<dbReference type="GO" id="GO:0032880">
    <property type="term" value="P:regulation of protein localization"/>
    <property type="evidence" value="ECO:0007669"/>
    <property type="project" value="UniProtKB-ARBA"/>
</dbReference>
<dbReference type="PROSITE" id="PS00107">
    <property type="entry name" value="PROTEIN_KINASE_ATP"/>
    <property type="match status" value="1"/>
</dbReference>
<dbReference type="CDD" id="cd14126">
    <property type="entry name" value="STKc_CK1_gamma"/>
    <property type="match status" value="1"/>
</dbReference>
<evidence type="ECO:0000256" key="1">
    <source>
        <dbReference type="ARBA" id="ARBA00004496"/>
    </source>
</evidence>
<proteinExistence type="inferred from homology"/>
<dbReference type="Pfam" id="PF12605">
    <property type="entry name" value="CK1gamma_C"/>
    <property type="match status" value="1"/>
</dbReference>
<dbReference type="InterPro" id="IPR011009">
    <property type="entry name" value="Kinase-like_dom_sf"/>
</dbReference>
<dbReference type="Gene3D" id="1.10.510.10">
    <property type="entry name" value="Transferase(Phosphotransferase) domain 1"/>
    <property type="match status" value="1"/>
</dbReference>
<evidence type="ECO:0000256" key="2">
    <source>
        <dbReference type="ARBA" id="ARBA00005926"/>
    </source>
</evidence>
<organism evidence="16 17">
    <name type="scientific">Pseudolycoriella hygida</name>
    <dbReference type="NCBI Taxonomy" id="35572"/>
    <lineage>
        <taxon>Eukaryota</taxon>
        <taxon>Metazoa</taxon>
        <taxon>Ecdysozoa</taxon>
        <taxon>Arthropoda</taxon>
        <taxon>Hexapoda</taxon>
        <taxon>Insecta</taxon>
        <taxon>Pterygota</taxon>
        <taxon>Neoptera</taxon>
        <taxon>Endopterygota</taxon>
        <taxon>Diptera</taxon>
        <taxon>Nematocera</taxon>
        <taxon>Sciaroidea</taxon>
        <taxon>Sciaridae</taxon>
        <taxon>Pseudolycoriella</taxon>
    </lineage>
</organism>
<dbReference type="InterPro" id="IPR022247">
    <property type="entry name" value="Casein_kinase-1_gamma_C"/>
</dbReference>